<reference evidence="3" key="1">
    <citation type="journal article" date="2019" name="Int. J. Syst. Evol. Microbiol.">
        <title>The Global Catalogue of Microorganisms (GCM) 10K type strain sequencing project: providing services to taxonomists for standard genome sequencing and annotation.</title>
        <authorList>
            <consortium name="The Broad Institute Genomics Platform"/>
            <consortium name="The Broad Institute Genome Sequencing Center for Infectious Disease"/>
            <person name="Wu L."/>
            <person name="Ma J."/>
        </authorList>
    </citation>
    <scope>NUCLEOTIDE SEQUENCE [LARGE SCALE GENOMIC DNA]</scope>
    <source>
        <strain evidence="3">JCM 17304</strain>
    </source>
</reference>
<dbReference type="PANTHER" id="PTHR33215">
    <property type="entry name" value="PROTEIN DISTAL ANTENNA"/>
    <property type="match status" value="1"/>
</dbReference>
<dbReference type="SUPFAM" id="SSF46689">
    <property type="entry name" value="Homeodomain-like"/>
    <property type="match status" value="1"/>
</dbReference>
<comment type="caution">
    <text evidence="2">The sequence shown here is derived from an EMBL/GenBank/DDBJ whole genome shotgun (WGS) entry which is preliminary data.</text>
</comment>
<organism evidence="2 3">
    <name type="scientific">Zhongshania borealis</name>
    <dbReference type="NCBI Taxonomy" id="889488"/>
    <lineage>
        <taxon>Bacteria</taxon>
        <taxon>Pseudomonadati</taxon>
        <taxon>Pseudomonadota</taxon>
        <taxon>Gammaproteobacteria</taxon>
        <taxon>Cellvibrionales</taxon>
        <taxon>Spongiibacteraceae</taxon>
        <taxon>Zhongshania</taxon>
    </lineage>
</organism>
<dbReference type="Gene3D" id="1.10.10.60">
    <property type="entry name" value="Homeodomain-like"/>
    <property type="match status" value="1"/>
</dbReference>
<dbReference type="EMBL" id="BAABDM010000001">
    <property type="protein sequence ID" value="GAA4081920.1"/>
    <property type="molecule type" value="Genomic_DNA"/>
</dbReference>
<dbReference type="InterPro" id="IPR002514">
    <property type="entry name" value="Transposase_8"/>
</dbReference>
<dbReference type="InterPro" id="IPR051839">
    <property type="entry name" value="RD_transcriptional_regulator"/>
</dbReference>
<sequence length="103" mass="11810">MSNRTRPTFSPEFRLEAAQLVVNQGRSIRDAAEAMGVGKSTMDKWVRQLRAERNGISPQATPMTPDQLRIRELEKRLRRVEEEKEILKKATALLMSDSLNNSR</sequence>
<name>A0ABP7W5X8_9GAMM</name>
<dbReference type="InterPro" id="IPR009057">
    <property type="entry name" value="Homeodomain-like_sf"/>
</dbReference>
<proteinExistence type="inferred from homology"/>
<accession>A0ABP7W5X8</accession>
<dbReference type="Pfam" id="PF01527">
    <property type="entry name" value="HTH_Tnp_1"/>
    <property type="match status" value="1"/>
</dbReference>
<dbReference type="PANTHER" id="PTHR33215:SF12">
    <property type="entry name" value="TRANSPOSASE INSN FOR INSERTION SEQUENCE ELEMENT IS911A-RELATED"/>
    <property type="match status" value="1"/>
</dbReference>
<evidence type="ECO:0000313" key="3">
    <source>
        <dbReference type="Proteomes" id="UP001500392"/>
    </source>
</evidence>
<comment type="similarity">
    <text evidence="1">Belongs to the transposase 8 family.</text>
</comment>
<dbReference type="Proteomes" id="UP001500392">
    <property type="component" value="Unassembled WGS sequence"/>
</dbReference>
<gene>
    <name evidence="2" type="ORF">GCM10022414_00360</name>
</gene>
<protein>
    <submittedName>
        <fullName evidence="2">IS3 family transposase</fullName>
    </submittedName>
</protein>
<evidence type="ECO:0000313" key="2">
    <source>
        <dbReference type="EMBL" id="GAA4081920.1"/>
    </source>
</evidence>
<keyword evidence="3" id="KW-1185">Reference proteome</keyword>
<evidence type="ECO:0000256" key="1">
    <source>
        <dbReference type="ARBA" id="ARBA00009964"/>
    </source>
</evidence>